<dbReference type="GO" id="GO:0015074">
    <property type="term" value="P:DNA integration"/>
    <property type="evidence" value="ECO:0007669"/>
    <property type="project" value="UniProtKB-KW"/>
</dbReference>
<dbReference type="GO" id="GO:0046872">
    <property type="term" value="F:metal ion binding"/>
    <property type="evidence" value="ECO:0007669"/>
    <property type="project" value="UniProtKB-KW"/>
</dbReference>
<protein>
    <recommendedName>
        <fullName evidence="11">Integrase-type domain-containing protein</fullName>
    </recommendedName>
</protein>
<evidence type="ECO:0000256" key="2">
    <source>
        <dbReference type="ARBA" id="ARBA00022695"/>
    </source>
</evidence>
<sequence>MAPNAPIVRHFGNNSKVKVKQKALVLIKDPETGKIMGPYPLVTWGRGFAYVLTEIGPRWNPAKNVRPLREPLDTSPEDLGDPDISSALPSPLISQTTESRTTENTQPLEPASA</sequence>
<gene>
    <name evidence="12" type="ORF">HGM15179_019814</name>
</gene>
<evidence type="ECO:0000313" key="12">
    <source>
        <dbReference type="EMBL" id="TRZ07290.1"/>
    </source>
</evidence>
<organism evidence="12 13">
    <name type="scientific">Zosterops borbonicus</name>
    <dbReference type="NCBI Taxonomy" id="364589"/>
    <lineage>
        <taxon>Eukaryota</taxon>
        <taxon>Metazoa</taxon>
        <taxon>Chordata</taxon>
        <taxon>Craniata</taxon>
        <taxon>Vertebrata</taxon>
        <taxon>Euteleostomi</taxon>
        <taxon>Archelosauria</taxon>
        <taxon>Archosauria</taxon>
        <taxon>Dinosauria</taxon>
        <taxon>Saurischia</taxon>
        <taxon>Theropoda</taxon>
        <taxon>Coelurosauria</taxon>
        <taxon>Aves</taxon>
        <taxon>Neognathae</taxon>
        <taxon>Neoaves</taxon>
        <taxon>Telluraves</taxon>
        <taxon>Australaves</taxon>
        <taxon>Passeriformes</taxon>
        <taxon>Sylvioidea</taxon>
        <taxon>Zosteropidae</taxon>
        <taxon>Zosterops</taxon>
    </lineage>
</organism>
<evidence type="ECO:0000256" key="10">
    <source>
        <dbReference type="SAM" id="MobiDB-lite"/>
    </source>
</evidence>
<dbReference type="GO" id="GO:0016779">
    <property type="term" value="F:nucleotidyltransferase activity"/>
    <property type="evidence" value="ECO:0007669"/>
    <property type="project" value="UniProtKB-KW"/>
</dbReference>
<evidence type="ECO:0000313" key="13">
    <source>
        <dbReference type="Proteomes" id="UP000796761"/>
    </source>
</evidence>
<dbReference type="GO" id="GO:0004519">
    <property type="term" value="F:endonuclease activity"/>
    <property type="evidence" value="ECO:0007669"/>
    <property type="project" value="UniProtKB-KW"/>
</dbReference>
<feature type="compositionally biased region" description="Polar residues" evidence="10">
    <location>
        <begin position="92"/>
        <end position="107"/>
    </location>
</feature>
<keyword evidence="4" id="KW-0479">Metal-binding</keyword>
<reference evidence="12" key="1">
    <citation type="submission" date="2019-04" db="EMBL/GenBank/DDBJ databases">
        <title>Genome assembly of Zosterops borbonicus 15179.</title>
        <authorList>
            <person name="Leroy T."/>
            <person name="Anselmetti Y."/>
            <person name="Tilak M.-K."/>
            <person name="Nabholz B."/>
        </authorList>
    </citation>
    <scope>NUCLEOTIDE SEQUENCE</scope>
    <source>
        <strain evidence="12">HGM_15179</strain>
        <tissue evidence="12">Muscle</tissue>
    </source>
</reference>
<dbReference type="PROSITE" id="PS51027">
    <property type="entry name" value="INTEGRASE_DBD"/>
    <property type="match status" value="1"/>
</dbReference>
<dbReference type="GO" id="GO:0003677">
    <property type="term" value="F:DNA binding"/>
    <property type="evidence" value="ECO:0007669"/>
    <property type="project" value="UniProtKB-KW"/>
</dbReference>
<keyword evidence="5" id="KW-0255">Endonuclease</keyword>
<accession>A0A8K1D7F7</accession>
<keyword evidence="2" id="KW-0548">Nucleotidyltransferase</keyword>
<dbReference type="InterPro" id="IPR036862">
    <property type="entry name" value="Integrase_C_dom_sf_retrovir"/>
</dbReference>
<keyword evidence="7" id="KW-0229">DNA integration</keyword>
<evidence type="ECO:0000256" key="6">
    <source>
        <dbReference type="ARBA" id="ARBA00022801"/>
    </source>
</evidence>
<evidence type="ECO:0000256" key="1">
    <source>
        <dbReference type="ARBA" id="ARBA00022679"/>
    </source>
</evidence>
<evidence type="ECO:0000256" key="3">
    <source>
        <dbReference type="ARBA" id="ARBA00022722"/>
    </source>
</evidence>
<evidence type="ECO:0000256" key="4">
    <source>
        <dbReference type="ARBA" id="ARBA00022723"/>
    </source>
</evidence>
<dbReference type="OrthoDB" id="10422885at2759"/>
<evidence type="ECO:0000256" key="9">
    <source>
        <dbReference type="PROSITE-ProRule" id="PRU00506"/>
    </source>
</evidence>
<evidence type="ECO:0000256" key="8">
    <source>
        <dbReference type="ARBA" id="ARBA00023125"/>
    </source>
</evidence>
<keyword evidence="6" id="KW-0378">Hydrolase</keyword>
<keyword evidence="3" id="KW-0540">Nuclease</keyword>
<comment type="caution">
    <text evidence="12">The sequence shown here is derived from an EMBL/GenBank/DDBJ whole genome shotgun (WGS) entry which is preliminary data.</text>
</comment>
<dbReference type="Gene3D" id="2.30.30.10">
    <property type="entry name" value="Integrase, C-terminal domain superfamily, retroviral"/>
    <property type="match status" value="1"/>
</dbReference>
<evidence type="ECO:0000256" key="7">
    <source>
        <dbReference type="ARBA" id="ARBA00022908"/>
    </source>
</evidence>
<dbReference type="Proteomes" id="UP000796761">
    <property type="component" value="Unassembled WGS sequence"/>
</dbReference>
<evidence type="ECO:0000259" key="11">
    <source>
        <dbReference type="PROSITE" id="PS51027"/>
    </source>
</evidence>
<proteinExistence type="predicted"/>
<feature type="domain" description="Integrase-type" evidence="11">
    <location>
        <begin position="23"/>
        <end position="70"/>
    </location>
</feature>
<dbReference type="SUPFAM" id="SSF50122">
    <property type="entry name" value="DNA-binding domain of retroviral integrase"/>
    <property type="match status" value="1"/>
</dbReference>
<keyword evidence="13" id="KW-1185">Reference proteome</keyword>
<name>A0A8K1D7F7_9PASS</name>
<keyword evidence="1" id="KW-0808">Transferase</keyword>
<dbReference type="GO" id="GO:0016787">
    <property type="term" value="F:hydrolase activity"/>
    <property type="evidence" value="ECO:0007669"/>
    <property type="project" value="UniProtKB-KW"/>
</dbReference>
<dbReference type="InterPro" id="IPR001037">
    <property type="entry name" value="Integrase_C_retrovir"/>
</dbReference>
<dbReference type="AlphaFoldDB" id="A0A8K1D7F7"/>
<keyword evidence="8" id="KW-0238">DNA-binding</keyword>
<feature type="region of interest" description="Disordered" evidence="10">
    <location>
        <begin position="59"/>
        <end position="113"/>
    </location>
</feature>
<evidence type="ECO:0000256" key="5">
    <source>
        <dbReference type="ARBA" id="ARBA00022759"/>
    </source>
</evidence>
<dbReference type="EMBL" id="SWJQ01001847">
    <property type="protein sequence ID" value="TRZ07290.1"/>
    <property type="molecule type" value="Genomic_DNA"/>
</dbReference>
<feature type="DNA-binding region" description="Integrase-type" evidence="9">
    <location>
        <begin position="23"/>
        <end position="70"/>
    </location>
</feature>